<reference evidence="7" key="1">
    <citation type="submission" date="2016-10" db="EMBL/GenBank/DDBJ databases">
        <authorList>
            <person name="Varghese N."/>
            <person name="Submissions S."/>
        </authorList>
    </citation>
    <scope>NUCLEOTIDE SEQUENCE [LARGE SCALE GENOMIC DNA]</scope>
    <source>
        <strain evidence="7">DSM 24740</strain>
    </source>
</reference>
<comment type="subcellular location">
    <subcellularLocation>
        <location evidence="1">Membrane</location>
        <topology evidence="1">Multi-pass membrane protein</topology>
    </subcellularLocation>
</comment>
<dbReference type="InParanoid" id="A0A1H9HVV2"/>
<evidence type="ECO:0000256" key="2">
    <source>
        <dbReference type="ARBA" id="ARBA00022692"/>
    </source>
</evidence>
<proteinExistence type="predicted"/>
<keyword evidence="2 5" id="KW-0812">Transmembrane</keyword>
<evidence type="ECO:0000256" key="1">
    <source>
        <dbReference type="ARBA" id="ARBA00004141"/>
    </source>
</evidence>
<evidence type="ECO:0000256" key="4">
    <source>
        <dbReference type="ARBA" id="ARBA00023136"/>
    </source>
</evidence>
<dbReference type="AlphaFoldDB" id="A0A1H9HVV2"/>
<dbReference type="InterPro" id="IPR032808">
    <property type="entry name" value="DoxX"/>
</dbReference>
<dbReference type="Pfam" id="PF13564">
    <property type="entry name" value="DoxX_2"/>
    <property type="match status" value="1"/>
</dbReference>
<keyword evidence="3 5" id="KW-1133">Transmembrane helix</keyword>
<dbReference type="OrthoDB" id="799482at2"/>
<evidence type="ECO:0000256" key="3">
    <source>
        <dbReference type="ARBA" id="ARBA00022989"/>
    </source>
</evidence>
<keyword evidence="4 5" id="KW-0472">Membrane</keyword>
<dbReference type="RefSeq" id="WP_090169196.1">
    <property type="nucleotide sequence ID" value="NZ_FOFB01000013.1"/>
</dbReference>
<name>A0A1H9HVV2_9BACT</name>
<gene>
    <name evidence="6" type="ORF">SAMN05444359_113128</name>
</gene>
<feature type="transmembrane region" description="Helical" evidence="5">
    <location>
        <begin position="68"/>
        <end position="85"/>
    </location>
</feature>
<protein>
    <submittedName>
        <fullName evidence="6">DoxX-like family protein</fullName>
    </submittedName>
</protein>
<feature type="transmembrane region" description="Helical" evidence="5">
    <location>
        <begin position="6"/>
        <end position="23"/>
    </location>
</feature>
<evidence type="ECO:0000256" key="5">
    <source>
        <dbReference type="SAM" id="Phobius"/>
    </source>
</evidence>
<evidence type="ECO:0000313" key="6">
    <source>
        <dbReference type="EMBL" id="SEQ66471.1"/>
    </source>
</evidence>
<organism evidence="6 7">
    <name type="scientific">Neolewinella agarilytica</name>
    <dbReference type="NCBI Taxonomy" id="478744"/>
    <lineage>
        <taxon>Bacteria</taxon>
        <taxon>Pseudomonadati</taxon>
        <taxon>Bacteroidota</taxon>
        <taxon>Saprospiria</taxon>
        <taxon>Saprospirales</taxon>
        <taxon>Lewinellaceae</taxon>
        <taxon>Neolewinella</taxon>
    </lineage>
</organism>
<dbReference type="GO" id="GO:0016020">
    <property type="term" value="C:membrane"/>
    <property type="evidence" value="ECO:0007669"/>
    <property type="project" value="UniProtKB-SubCell"/>
</dbReference>
<dbReference type="EMBL" id="FOFB01000013">
    <property type="protein sequence ID" value="SEQ66471.1"/>
    <property type="molecule type" value="Genomic_DNA"/>
</dbReference>
<sequence length="119" mass="13341">MDLPTLVTFFSGISFLFFGTACLTTPYMEREFIRYGYDQQRALTGYLQILGGLGLLAGYWAFPPLAAAAAMGLSLMMMVGFGVRLKIRDSFWQSSPAFIYAAINLYLCLYYFGLISHQV</sequence>
<feature type="transmembrane region" description="Helical" evidence="5">
    <location>
        <begin position="43"/>
        <end position="62"/>
    </location>
</feature>
<dbReference type="Proteomes" id="UP000199021">
    <property type="component" value="Unassembled WGS sequence"/>
</dbReference>
<keyword evidence="7" id="KW-1185">Reference proteome</keyword>
<accession>A0A1H9HVV2</accession>
<feature type="transmembrane region" description="Helical" evidence="5">
    <location>
        <begin position="97"/>
        <end position="115"/>
    </location>
</feature>
<evidence type="ECO:0000313" key="7">
    <source>
        <dbReference type="Proteomes" id="UP000199021"/>
    </source>
</evidence>